<evidence type="ECO:0000313" key="2">
    <source>
        <dbReference type="Proteomes" id="UP000824141"/>
    </source>
</evidence>
<dbReference type="Proteomes" id="UP000824141">
    <property type="component" value="Unassembled WGS sequence"/>
</dbReference>
<evidence type="ECO:0000313" key="1">
    <source>
        <dbReference type="EMBL" id="HIS77878.1"/>
    </source>
</evidence>
<sequence>HANIGEKSEGVLYCLDSQWDQAREHYTNPENFDYYCEISPDRITETERADIHKIDGMDPEMFQALLNRAKGVRNDPFDGMERILGEKLEADPIYKPGLTEFYYLTFYLESDDGAFVTFKGDKFFIIDGKMYFFRYYDGKEEMLHVIEVQEETAKYFIDLVYSLDSPYLQS</sequence>
<reference evidence="1" key="1">
    <citation type="submission" date="2020-10" db="EMBL/GenBank/DDBJ databases">
        <authorList>
            <person name="Gilroy R."/>
        </authorList>
    </citation>
    <scope>NUCLEOTIDE SEQUENCE</scope>
    <source>
        <strain evidence="1">6086</strain>
    </source>
</reference>
<dbReference type="EMBL" id="DVJM01000013">
    <property type="protein sequence ID" value="HIS77878.1"/>
    <property type="molecule type" value="Genomic_DNA"/>
</dbReference>
<organism evidence="1 2">
    <name type="scientific">Candidatus Caccousia stercoris</name>
    <dbReference type="NCBI Taxonomy" id="2840723"/>
    <lineage>
        <taxon>Bacteria</taxon>
        <taxon>Bacillati</taxon>
        <taxon>Bacillota</taxon>
        <taxon>Clostridia</taxon>
        <taxon>Eubacteriales</taxon>
        <taxon>Oscillospiraceae</taxon>
        <taxon>Oscillospiraceae incertae sedis</taxon>
        <taxon>Candidatus Caccousia</taxon>
    </lineage>
</organism>
<protein>
    <submittedName>
        <fullName evidence="1">Uncharacterized protein</fullName>
    </submittedName>
</protein>
<dbReference type="AlphaFoldDB" id="A0A9D1FQ62"/>
<accession>A0A9D1FQ62</accession>
<feature type="non-terminal residue" evidence="1">
    <location>
        <position position="1"/>
    </location>
</feature>
<name>A0A9D1FQ62_9FIRM</name>
<comment type="caution">
    <text evidence="1">The sequence shown here is derived from an EMBL/GenBank/DDBJ whole genome shotgun (WGS) entry which is preliminary data.</text>
</comment>
<proteinExistence type="predicted"/>
<reference evidence="1" key="2">
    <citation type="journal article" date="2021" name="PeerJ">
        <title>Extensive microbial diversity within the chicken gut microbiome revealed by metagenomics and culture.</title>
        <authorList>
            <person name="Gilroy R."/>
            <person name="Ravi A."/>
            <person name="Getino M."/>
            <person name="Pursley I."/>
            <person name="Horton D.L."/>
            <person name="Alikhan N.F."/>
            <person name="Baker D."/>
            <person name="Gharbi K."/>
            <person name="Hall N."/>
            <person name="Watson M."/>
            <person name="Adriaenssens E.M."/>
            <person name="Foster-Nyarko E."/>
            <person name="Jarju S."/>
            <person name="Secka A."/>
            <person name="Antonio M."/>
            <person name="Oren A."/>
            <person name="Chaudhuri R.R."/>
            <person name="La Ragione R."/>
            <person name="Hildebrand F."/>
            <person name="Pallen M.J."/>
        </authorList>
    </citation>
    <scope>NUCLEOTIDE SEQUENCE</scope>
    <source>
        <strain evidence="1">6086</strain>
    </source>
</reference>
<gene>
    <name evidence="1" type="ORF">IAD03_00765</name>
</gene>